<dbReference type="FunFam" id="3.30.70.270:FF:000001">
    <property type="entry name" value="Diguanylate cyclase domain protein"/>
    <property type="match status" value="1"/>
</dbReference>
<dbReference type="PANTHER" id="PTHR44757:SF2">
    <property type="entry name" value="BIOFILM ARCHITECTURE MAINTENANCE PROTEIN MBAA"/>
    <property type="match status" value="1"/>
</dbReference>
<dbReference type="PANTHER" id="PTHR44757">
    <property type="entry name" value="DIGUANYLATE CYCLASE DGCP"/>
    <property type="match status" value="1"/>
</dbReference>
<dbReference type="EMBL" id="LODL01000039">
    <property type="protein sequence ID" value="KXB29176.1"/>
    <property type="molecule type" value="Genomic_DNA"/>
</dbReference>
<dbReference type="InterPro" id="IPR000160">
    <property type="entry name" value="GGDEF_dom"/>
</dbReference>
<dbReference type="SUPFAM" id="SSF141868">
    <property type="entry name" value="EAL domain-like"/>
    <property type="match status" value="1"/>
</dbReference>
<dbReference type="NCBIfam" id="TIGR00229">
    <property type="entry name" value="sensory_box"/>
    <property type="match status" value="1"/>
</dbReference>
<dbReference type="InterPro" id="IPR052155">
    <property type="entry name" value="Biofilm_reg_signaling"/>
</dbReference>
<sequence>MTLQRGISSAPYLHALAAALTLLAFVAMLGLELVSSRRHEIERAKHEIATQAELLATHVGDRLGKIDIVLSTVARQYPLWAAWPAGQGDDELAAHLREIPDSQSLRVGNAQGSFIFDASGKLSSATVFDRDYFQRLRADPAAGLVLSEPIFARITKNWVITLSRRLASPDGGFVGHVQAAINASQFETLFSQMLKNQGDVVALYDDGIRLVARKPAAPEQLGKKLAATYFESVLASGQTAADYQAVSPLDGVERHFALRKVEGLPLSILVGRSEPDILQEWYVKAQVYGVSTLLLGLVLAALLWAWQRNYRLALRFGDAMETAYLDSERRARTLLDSIPDPAWLRDCTGRFLMVNDAYLAFCGQSRAAVIGRRLEEVWPAGHAAFYRRQDSAVIAANAEHQGVGEQTHADGRRRTYEYVHAPLHDAAGQVIGVAGFARDVTPRKEAEARADYLAEHDALTDLPNRLLLSENIAQTLAGAAGRENRIALLLLDLDHFKHINDTLGHAIGDQLLRELAGRLKKTVFDKDLIARQGGDEFAILVVDWHSVNALAQIAQRVLDAVRQPFIIDDRELLVTASIGISLYPDDGSDIDHLLRNADVALYAAKSAGRNAYCFFKPEMNARVAERVTLESRLRKAIAEGRLLLHYQPQYELASGRMVGVEALVRWQDPIEGLISPARFIPLAEETGLIKPLGEWVLNEACRQAVAWQGAGLPPFIVAVNLSAVQLADPEIVAIVRQALADSGLPAARLELEITESMLLADAERAIAVLEDFRAMGVKLAIDDFGTGYSSFSYLKRLPLDKLKVDQSFVSDLTVDANNAAIVEAIIAVAGKLGLRVIAEGAETAEQVEMLRRFGCDEVQGYYFSRPLPPAEIAGAQQRGTPD</sequence>
<feature type="domain" description="PAS" evidence="3">
    <location>
        <begin position="327"/>
        <end position="372"/>
    </location>
</feature>
<feature type="transmembrane region" description="Helical" evidence="2">
    <location>
        <begin position="12"/>
        <end position="34"/>
    </location>
</feature>
<dbReference type="SMART" id="SM00052">
    <property type="entry name" value="EAL"/>
    <property type="match status" value="1"/>
</dbReference>
<dbReference type="Gene3D" id="3.30.70.270">
    <property type="match status" value="1"/>
</dbReference>
<dbReference type="Pfam" id="PF00990">
    <property type="entry name" value="GGDEF"/>
    <property type="match status" value="1"/>
</dbReference>
<dbReference type="CDD" id="cd12914">
    <property type="entry name" value="PDC1_DGC_like"/>
    <property type="match status" value="1"/>
</dbReference>
<evidence type="ECO:0000256" key="2">
    <source>
        <dbReference type="SAM" id="Phobius"/>
    </source>
</evidence>
<name>A0A133XE26_9RHOO</name>
<dbReference type="SMART" id="SM00091">
    <property type="entry name" value="PAS"/>
    <property type="match status" value="1"/>
</dbReference>
<dbReference type="SMART" id="SM00267">
    <property type="entry name" value="GGDEF"/>
    <property type="match status" value="1"/>
</dbReference>
<dbReference type="InterPro" id="IPR000014">
    <property type="entry name" value="PAS"/>
</dbReference>
<feature type="domain" description="PAC" evidence="4">
    <location>
        <begin position="396"/>
        <end position="452"/>
    </location>
</feature>
<dbReference type="PROSITE" id="PS50112">
    <property type="entry name" value="PAS"/>
    <property type="match status" value="1"/>
</dbReference>
<gene>
    <name evidence="7" type="ORF">AT959_18490</name>
</gene>
<comment type="caution">
    <text evidence="7">The sequence shown here is derived from an EMBL/GenBank/DDBJ whole genome shotgun (WGS) entry which is preliminary data.</text>
</comment>
<comment type="catalytic activity">
    <reaction evidence="1">
        <text>3',3'-c-di-GMP + H2O = 5'-phosphoguanylyl(3'-&gt;5')guanosine + H(+)</text>
        <dbReference type="Rhea" id="RHEA:24902"/>
        <dbReference type="ChEBI" id="CHEBI:15377"/>
        <dbReference type="ChEBI" id="CHEBI:15378"/>
        <dbReference type="ChEBI" id="CHEBI:58754"/>
        <dbReference type="ChEBI" id="CHEBI:58805"/>
        <dbReference type="EC" id="3.1.4.52"/>
    </reaction>
    <physiologicalReaction direction="left-to-right" evidence="1">
        <dbReference type="Rhea" id="RHEA:24903"/>
    </physiologicalReaction>
</comment>
<evidence type="ECO:0000256" key="1">
    <source>
        <dbReference type="ARBA" id="ARBA00051114"/>
    </source>
</evidence>
<evidence type="ECO:0000259" key="4">
    <source>
        <dbReference type="PROSITE" id="PS50113"/>
    </source>
</evidence>
<keyword evidence="2" id="KW-1133">Transmembrane helix</keyword>
<dbReference type="Gene3D" id="3.30.450.20">
    <property type="entry name" value="PAS domain"/>
    <property type="match status" value="3"/>
</dbReference>
<evidence type="ECO:0000259" key="3">
    <source>
        <dbReference type="PROSITE" id="PS50112"/>
    </source>
</evidence>
<dbReference type="SUPFAM" id="SSF55073">
    <property type="entry name" value="Nucleotide cyclase"/>
    <property type="match status" value="1"/>
</dbReference>
<dbReference type="InterPro" id="IPR035965">
    <property type="entry name" value="PAS-like_dom_sf"/>
</dbReference>
<feature type="domain" description="GGDEF" evidence="6">
    <location>
        <begin position="484"/>
        <end position="617"/>
    </location>
</feature>
<dbReference type="Proteomes" id="UP000070186">
    <property type="component" value="Unassembled WGS sequence"/>
</dbReference>
<evidence type="ECO:0008006" key="9">
    <source>
        <dbReference type="Google" id="ProtNLM"/>
    </source>
</evidence>
<dbReference type="GO" id="GO:0071732">
    <property type="term" value="P:cellular response to nitric oxide"/>
    <property type="evidence" value="ECO:0007669"/>
    <property type="project" value="UniProtKB-ARBA"/>
</dbReference>
<evidence type="ECO:0000313" key="8">
    <source>
        <dbReference type="Proteomes" id="UP000070186"/>
    </source>
</evidence>
<dbReference type="CDD" id="cd01949">
    <property type="entry name" value="GGDEF"/>
    <property type="match status" value="1"/>
</dbReference>
<dbReference type="NCBIfam" id="TIGR00254">
    <property type="entry name" value="GGDEF"/>
    <property type="match status" value="1"/>
</dbReference>
<keyword evidence="8" id="KW-1185">Reference proteome</keyword>
<dbReference type="Pfam" id="PF00563">
    <property type="entry name" value="EAL"/>
    <property type="match status" value="1"/>
</dbReference>
<dbReference type="InterPro" id="IPR035919">
    <property type="entry name" value="EAL_sf"/>
</dbReference>
<feature type="domain" description="EAL" evidence="5">
    <location>
        <begin position="626"/>
        <end position="880"/>
    </location>
</feature>
<organism evidence="7 8">
    <name type="scientific">Dechloromonas denitrificans</name>
    <dbReference type="NCBI Taxonomy" id="281362"/>
    <lineage>
        <taxon>Bacteria</taxon>
        <taxon>Pseudomonadati</taxon>
        <taxon>Pseudomonadota</taxon>
        <taxon>Betaproteobacteria</taxon>
        <taxon>Rhodocyclales</taxon>
        <taxon>Azonexaceae</taxon>
        <taxon>Dechloromonas</taxon>
    </lineage>
</organism>
<proteinExistence type="predicted"/>
<dbReference type="STRING" id="281362.AT959_18490"/>
<dbReference type="AlphaFoldDB" id="A0A133XE26"/>
<dbReference type="InterPro" id="IPR043128">
    <property type="entry name" value="Rev_trsase/Diguanyl_cyclase"/>
</dbReference>
<accession>A0A133XE26</accession>
<dbReference type="InterPro" id="IPR001633">
    <property type="entry name" value="EAL_dom"/>
</dbReference>
<dbReference type="GO" id="GO:0071111">
    <property type="term" value="F:cyclic-guanylate-specific phosphodiesterase activity"/>
    <property type="evidence" value="ECO:0007669"/>
    <property type="project" value="UniProtKB-EC"/>
</dbReference>
<dbReference type="InterPro" id="IPR000700">
    <property type="entry name" value="PAS-assoc_C"/>
</dbReference>
<dbReference type="InterPro" id="IPR029787">
    <property type="entry name" value="Nucleotide_cyclase"/>
</dbReference>
<dbReference type="Gene3D" id="3.20.20.450">
    <property type="entry name" value="EAL domain"/>
    <property type="match status" value="1"/>
</dbReference>
<dbReference type="CDD" id="cd01948">
    <property type="entry name" value="EAL"/>
    <property type="match status" value="1"/>
</dbReference>
<keyword evidence="2" id="KW-0812">Transmembrane</keyword>
<dbReference type="SUPFAM" id="SSF55785">
    <property type="entry name" value="PYP-like sensor domain (PAS domain)"/>
    <property type="match status" value="1"/>
</dbReference>
<dbReference type="Pfam" id="PF08448">
    <property type="entry name" value="PAS_4"/>
    <property type="match status" value="1"/>
</dbReference>
<dbReference type="CDD" id="cd00130">
    <property type="entry name" value="PAS"/>
    <property type="match status" value="1"/>
</dbReference>
<evidence type="ECO:0000259" key="5">
    <source>
        <dbReference type="PROSITE" id="PS50883"/>
    </source>
</evidence>
<evidence type="ECO:0000313" key="7">
    <source>
        <dbReference type="EMBL" id="KXB29176.1"/>
    </source>
</evidence>
<dbReference type="PROSITE" id="PS50883">
    <property type="entry name" value="EAL"/>
    <property type="match status" value="1"/>
</dbReference>
<dbReference type="InterPro" id="IPR013656">
    <property type="entry name" value="PAS_4"/>
</dbReference>
<reference evidence="7 8" key="1">
    <citation type="submission" date="2015-12" db="EMBL/GenBank/DDBJ databases">
        <title>Nitrous oxide reduction kinetics distinguish bacteria harboring typical versus atypical NosZ.</title>
        <authorList>
            <person name="Yoon S."/>
            <person name="Nissen S."/>
            <person name="Park D."/>
            <person name="Sanford R.A."/>
            <person name="Loeffler F.E."/>
        </authorList>
    </citation>
    <scope>NUCLEOTIDE SEQUENCE [LARGE SCALE GENOMIC DNA]</scope>
    <source>
        <strain evidence="7 8">ATCC BAA-841</strain>
    </source>
</reference>
<dbReference type="PROSITE" id="PS50887">
    <property type="entry name" value="GGDEF"/>
    <property type="match status" value="1"/>
</dbReference>
<feature type="transmembrane region" description="Helical" evidence="2">
    <location>
        <begin position="287"/>
        <end position="306"/>
    </location>
</feature>
<evidence type="ECO:0000259" key="6">
    <source>
        <dbReference type="PROSITE" id="PS50887"/>
    </source>
</evidence>
<dbReference type="PROSITE" id="PS50113">
    <property type="entry name" value="PAC"/>
    <property type="match status" value="1"/>
</dbReference>
<dbReference type="CDD" id="cd12915">
    <property type="entry name" value="PDC2_DGC_like"/>
    <property type="match status" value="1"/>
</dbReference>
<dbReference type="FunFam" id="3.20.20.450:FF:000001">
    <property type="entry name" value="Cyclic di-GMP phosphodiesterase yahA"/>
    <property type="match status" value="1"/>
</dbReference>
<keyword evidence="2" id="KW-0472">Membrane</keyword>
<dbReference type="RefSeq" id="WP_066886574.1">
    <property type="nucleotide sequence ID" value="NZ_LODL01000039.1"/>
</dbReference>
<protein>
    <recommendedName>
        <fullName evidence="9">Diguanylate cyclase</fullName>
    </recommendedName>
</protein>